<dbReference type="InterPro" id="IPR008638">
    <property type="entry name" value="FhaB/CdiA-like_TPS"/>
</dbReference>
<protein>
    <submittedName>
        <fullName evidence="3">S-layer family protein</fullName>
    </submittedName>
</protein>
<feature type="domain" description="Filamentous haemagglutinin FhaB/tRNA nuclease CdiA-like TPS" evidence="2">
    <location>
        <begin position="43"/>
        <end position="154"/>
    </location>
</feature>
<proteinExistence type="predicted"/>
<dbReference type="RefSeq" id="WP_190826205.1">
    <property type="nucleotide sequence ID" value="NZ_CAWPPI010000029.1"/>
</dbReference>
<gene>
    <name evidence="3" type="ORF">ICL16_07375</name>
</gene>
<evidence type="ECO:0000256" key="1">
    <source>
        <dbReference type="SAM" id="MobiDB-lite"/>
    </source>
</evidence>
<organism evidence="3 4">
    <name type="scientific">Iningainema tapete BLCC-T55</name>
    <dbReference type="NCBI Taxonomy" id="2748662"/>
    <lineage>
        <taxon>Bacteria</taxon>
        <taxon>Bacillati</taxon>
        <taxon>Cyanobacteriota</taxon>
        <taxon>Cyanophyceae</taxon>
        <taxon>Nostocales</taxon>
        <taxon>Scytonemataceae</taxon>
        <taxon>Iningainema tapete</taxon>
    </lineage>
</organism>
<accession>A0A8J6XB83</accession>
<dbReference type="InterPro" id="IPR011050">
    <property type="entry name" value="Pectin_lyase_fold/virulence"/>
</dbReference>
<comment type="caution">
    <text evidence="3">The sequence shown here is derived from an EMBL/GenBank/DDBJ whole genome shotgun (WGS) entry which is preliminary data.</text>
</comment>
<dbReference type="Pfam" id="PF05860">
    <property type="entry name" value="TPS"/>
    <property type="match status" value="1"/>
</dbReference>
<dbReference type="NCBIfam" id="TIGR01901">
    <property type="entry name" value="adhes_NPXG"/>
    <property type="match status" value="1"/>
</dbReference>
<keyword evidence="4" id="KW-1185">Reference proteome</keyword>
<dbReference type="Gene3D" id="2.160.20.10">
    <property type="entry name" value="Single-stranded right-handed beta-helix, Pectin lyase-like"/>
    <property type="match status" value="3"/>
</dbReference>
<dbReference type="SMART" id="SM00912">
    <property type="entry name" value="Haemagg_act"/>
    <property type="match status" value="1"/>
</dbReference>
<dbReference type="SUPFAM" id="SSF51126">
    <property type="entry name" value="Pectin lyase-like"/>
    <property type="match status" value="3"/>
</dbReference>
<sequence length="868" mass="88549">MFSQSLFHQWWQLGLASLLALVGAITGANESAKAQIVHDNSLGQESSVVRPFAPNSPIDRIDGGAIRGDNLFHSFEQFNVNAGRQAFFTNPPGIKNIISRVTGGSRSEILGTLGVLGSANLFLINSNGIIFGPNALLNIRGSFVATTANAIGFGDRGFFSTSVPDFPPLLTVNPSALLFNQIAKPITNQSTAGLRLPANQSLLLVGGNVNLSGGLLRTQGGRVELGGLAGAGTVGLNVDGNNLRLNFPQTVQRADVSLTNGATVDVSFDRGSGDIQVLGRRITLADGSKIVADNLGSQPGGTLTVSASELVEVTGGSSLSAENDGVGTGGDLTIDTGKLMIRDGALLAAGTFEGLGRNVTVRASDSVELSGTSVDGKPSGISTQSDGSGNAGSVRIETGRLIVQDGAVVSTSTAGSGQGGTLVVTASDFVQLIGTSTSVDDPIPSGLFALARGSGKPGDLTIATRQLIVRDGARASTSNVGSAQSGGTLSVNASESVQLIGTSANSQVRSGLLVGTTGIGSAGELTINTGKLQVSDGAIVSARTEREGRGGSVMVRASDSVEVISISANGQPSLLTTETTGVGDAGNLMIDTEQLTIKDGAQITSSSTELGRAGDTQVQANSLSLDRGSITSQTTSGNGGDITISLKDLLLMRDGSQISSTAGTAQQPGDGGNIKINAPNGFIVAVPSEDSDITANAYTGKGGSVDIEAAGIFGILPRPNTTSLSDITASSTFGVDGTVELNTLEIDPSSGLVNLPTIPIDTEIAQGCDSPNYAQSSFVITGRGGLPTDPRDILTPDAVQVDWVSLKPSRENSFNRTVTSTTTTPKRIVEATGWVVNEKGEVILTADSPTATPRSPWQTLAYCSVQHK</sequence>
<evidence type="ECO:0000313" key="4">
    <source>
        <dbReference type="Proteomes" id="UP000629098"/>
    </source>
</evidence>
<feature type="region of interest" description="Disordered" evidence="1">
    <location>
        <begin position="369"/>
        <end position="393"/>
    </location>
</feature>
<name>A0A8J6XB83_9CYAN</name>
<dbReference type="EMBL" id="JACXAE010000029">
    <property type="protein sequence ID" value="MBD2771920.1"/>
    <property type="molecule type" value="Genomic_DNA"/>
</dbReference>
<evidence type="ECO:0000259" key="2">
    <source>
        <dbReference type="SMART" id="SM00912"/>
    </source>
</evidence>
<dbReference type="AlphaFoldDB" id="A0A8J6XB83"/>
<reference evidence="3" key="1">
    <citation type="submission" date="2020-09" db="EMBL/GenBank/DDBJ databases">
        <title>Iningainema tapete sp. nov. (Scytonemataceae, Cyanobacteria) from greenhouses in central Florida (USA) produces two types of nodularin with biosynthetic potential for microcystin-LR and anabaenopeptins.</title>
        <authorList>
            <person name="Berthold D.E."/>
            <person name="Lefler F.W."/>
            <person name="Huang I.-S."/>
            <person name="Abdulla H."/>
            <person name="Zimba P.V."/>
            <person name="Laughinghouse H.D. IV."/>
        </authorList>
    </citation>
    <scope>NUCLEOTIDE SEQUENCE</scope>
    <source>
        <strain evidence="3">BLCCT55</strain>
    </source>
</reference>
<evidence type="ECO:0000313" key="3">
    <source>
        <dbReference type="EMBL" id="MBD2771920.1"/>
    </source>
</evidence>
<dbReference type="InterPro" id="IPR012334">
    <property type="entry name" value="Pectin_lyas_fold"/>
</dbReference>
<dbReference type="Proteomes" id="UP000629098">
    <property type="component" value="Unassembled WGS sequence"/>
</dbReference>